<dbReference type="Proteomes" id="UP000220340">
    <property type="component" value="Unassembled WGS sequence"/>
</dbReference>
<feature type="compositionally biased region" description="Basic and acidic residues" evidence="1">
    <location>
        <begin position="526"/>
        <end position="542"/>
    </location>
</feature>
<feature type="transmembrane region" description="Helical" evidence="2">
    <location>
        <begin position="419"/>
        <end position="442"/>
    </location>
</feature>
<dbReference type="EMBL" id="PDCR01000007">
    <property type="protein sequence ID" value="PEG55219.1"/>
    <property type="molecule type" value="Genomic_DNA"/>
</dbReference>
<gene>
    <name evidence="4" type="ORF">BV510_01600</name>
    <name evidence="5" type="ORF">CRI78_06470</name>
</gene>
<evidence type="ECO:0000313" key="5">
    <source>
        <dbReference type="EMBL" id="PEG55219.1"/>
    </source>
</evidence>
<feature type="transmembrane region" description="Helical" evidence="2">
    <location>
        <begin position="194"/>
        <end position="214"/>
    </location>
</feature>
<evidence type="ECO:0000313" key="4">
    <source>
        <dbReference type="EMBL" id="OPE56098.1"/>
    </source>
</evidence>
<feature type="transmembrane region" description="Helical" evidence="2">
    <location>
        <begin position="122"/>
        <end position="141"/>
    </location>
</feature>
<dbReference type="Pfam" id="PF25592">
    <property type="entry name" value="DUF7937"/>
    <property type="match status" value="1"/>
</dbReference>
<feature type="transmembrane region" description="Helical" evidence="2">
    <location>
        <begin position="226"/>
        <end position="246"/>
    </location>
</feature>
<sequence length="563" mass="57461">MSDVQAAEQAGSKAGSARNLGSDVTAALLLVAALLLPWNLTFGVGVPGSSAWLFALLIVVTVMSLVSLVIGAGRGTRSVSPATADPSRLRLILGVPYLLLVVGFVGYALIEAVRVGGTGNVPPGIGPGVLAGLVGALLAALPGRGTAGPPRRAITAIGIAAAVLTTLAVAANLYWRTRFPLEALTSGTYSGQNIAVIATTVVYAAVAWLAVLVALRWSLAANTSALLAIIGLGAATVLGATVVWLLDVGRDIDAFHGIAQTTSTAAVGFEGYLAWAAIAALAASCLIRTTSTVSPTVGDWQAAIRKCLALIAFWCIGSAVLRILDLVVAASLDMPYSTYDSIALMAFDIVAAAAALWIRFNVAGEALHPVVLAAGTAVLTVLVICRVVVGVGLAPRIMYTTEPEGLRDAVFGNMLAQQITSTFDVVLCWLALGVAAVAVMFAGKARQPRKKLGTMPVFATASGELRAAASPAAPPPPVPVVDAGPADSGYRPSPPTVAVPTVPAPAVASAPKIARASDSGTQKMRTGTDKMPRINRVLEESTQRFGAGTTYTGSGPSHRGPER</sequence>
<dbReference type="InterPro" id="IPR057697">
    <property type="entry name" value="DUF7937"/>
</dbReference>
<evidence type="ECO:0000313" key="6">
    <source>
        <dbReference type="Proteomes" id="UP000191039"/>
    </source>
</evidence>
<dbReference type="OrthoDB" id="4595623at2"/>
<feature type="domain" description="DUF7937" evidence="3">
    <location>
        <begin position="22"/>
        <end position="438"/>
    </location>
</feature>
<feature type="transmembrane region" description="Helical" evidence="2">
    <location>
        <begin position="370"/>
        <end position="399"/>
    </location>
</feature>
<name>A0A1Q4H9E8_9MYCO</name>
<feature type="transmembrane region" description="Helical" evidence="2">
    <location>
        <begin position="338"/>
        <end position="358"/>
    </location>
</feature>
<feature type="transmembrane region" description="Helical" evidence="2">
    <location>
        <begin position="20"/>
        <end position="38"/>
    </location>
</feature>
<keyword evidence="2" id="KW-0472">Membrane</keyword>
<accession>A0A1Q4H9E8</accession>
<feature type="region of interest" description="Disordered" evidence="1">
    <location>
        <begin position="509"/>
        <end position="563"/>
    </location>
</feature>
<keyword evidence="2" id="KW-1133">Transmembrane helix</keyword>
<reference evidence="4 6" key="1">
    <citation type="submission" date="2016-09" db="EMBL/GenBank/DDBJ databases">
        <title>genome sequences of unsequenced Mycobacteria.</title>
        <authorList>
            <person name="Greninger A.L."/>
            <person name="Jerome K.R."/>
            <person name="Mcnair B."/>
            <person name="Wallis C."/>
            <person name="Fang F."/>
        </authorList>
    </citation>
    <scope>NUCLEOTIDE SEQUENCE [LARGE SCALE GENOMIC DNA]</scope>
    <source>
        <strain evidence="4 6">BM1</strain>
    </source>
</reference>
<feature type="transmembrane region" description="Helical" evidence="2">
    <location>
        <begin position="153"/>
        <end position="174"/>
    </location>
</feature>
<dbReference type="Proteomes" id="UP000191039">
    <property type="component" value="Unassembled WGS sequence"/>
</dbReference>
<organism evidence="5 7">
    <name type="scientific">Mycolicibacterium diernhoferi</name>
    <dbReference type="NCBI Taxonomy" id="1801"/>
    <lineage>
        <taxon>Bacteria</taxon>
        <taxon>Bacillati</taxon>
        <taxon>Actinomycetota</taxon>
        <taxon>Actinomycetes</taxon>
        <taxon>Mycobacteriales</taxon>
        <taxon>Mycobacteriaceae</taxon>
        <taxon>Mycolicibacterium</taxon>
    </lineage>
</organism>
<feature type="transmembrane region" description="Helical" evidence="2">
    <location>
        <begin position="50"/>
        <end position="70"/>
    </location>
</feature>
<feature type="region of interest" description="Disordered" evidence="1">
    <location>
        <begin position="468"/>
        <end position="497"/>
    </location>
</feature>
<dbReference type="EMBL" id="MIJD01000008">
    <property type="protein sequence ID" value="OPE56098.1"/>
    <property type="molecule type" value="Genomic_DNA"/>
</dbReference>
<evidence type="ECO:0000256" key="1">
    <source>
        <dbReference type="SAM" id="MobiDB-lite"/>
    </source>
</evidence>
<keyword evidence="7" id="KW-1185">Reference proteome</keyword>
<dbReference type="RefSeq" id="WP_073857984.1">
    <property type="nucleotide sequence ID" value="NZ_BAAATC010000004.1"/>
</dbReference>
<reference evidence="5 7" key="2">
    <citation type="submission" date="2017-10" db="EMBL/GenBank/DDBJ databases">
        <title>The new phylogeny of genus Mycobacterium.</title>
        <authorList>
            <person name="Tortoli E."/>
            <person name="Trovato A."/>
            <person name="Cirillo D.M."/>
        </authorList>
    </citation>
    <scope>NUCLEOTIDE SEQUENCE [LARGE SCALE GENOMIC DNA]</scope>
    <source>
        <strain evidence="5 7">IP141170001</strain>
    </source>
</reference>
<feature type="transmembrane region" description="Helical" evidence="2">
    <location>
        <begin position="91"/>
        <end position="110"/>
    </location>
</feature>
<evidence type="ECO:0000313" key="7">
    <source>
        <dbReference type="Proteomes" id="UP000220340"/>
    </source>
</evidence>
<dbReference type="AlphaFoldDB" id="A0A1Q4H9E8"/>
<proteinExistence type="predicted"/>
<evidence type="ECO:0000256" key="2">
    <source>
        <dbReference type="SAM" id="Phobius"/>
    </source>
</evidence>
<protein>
    <recommendedName>
        <fullName evidence="3">DUF7937 domain-containing protein</fullName>
    </recommendedName>
</protein>
<evidence type="ECO:0000259" key="3">
    <source>
        <dbReference type="Pfam" id="PF25592"/>
    </source>
</evidence>
<comment type="caution">
    <text evidence="5">The sequence shown here is derived from an EMBL/GenBank/DDBJ whole genome shotgun (WGS) entry which is preliminary data.</text>
</comment>
<keyword evidence="2" id="KW-0812">Transmembrane</keyword>
<feature type="transmembrane region" description="Helical" evidence="2">
    <location>
        <begin position="266"/>
        <end position="287"/>
    </location>
</feature>
<feature type="transmembrane region" description="Helical" evidence="2">
    <location>
        <begin position="308"/>
        <end position="332"/>
    </location>
</feature>